<dbReference type="SUPFAM" id="SSF53756">
    <property type="entry name" value="UDP-Glycosyltransferase/glycogen phosphorylase"/>
    <property type="match status" value="1"/>
</dbReference>
<dbReference type="Gene3D" id="3.40.50.2000">
    <property type="entry name" value="Glycogen Phosphorylase B"/>
    <property type="match status" value="1"/>
</dbReference>
<evidence type="ECO:0000313" key="1">
    <source>
        <dbReference type="EMBL" id="MFD1195095.1"/>
    </source>
</evidence>
<evidence type="ECO:0000313" key="2">
    <source>
        <dbReference type="Proteomes" id="UP001597151"/>
    </source>
</evidence>
<comment type="caution">
    <text evidence="1">The sequence shown here is derived from an EMBL/GenBank/DDBJ whole genome shotgun (WGS) entry which is preliminary data.</text>
</comment>
<gene>
    <name evidence="1" type="ORF">ACFQ3C_10475</name>
</gene>
<keyword evidence="1" id="KW-0328">Glycosyltransferase</keyword>
<sequence>MSDGSGELKLDTKFVEGMHTHASDWGGPVRCVLWRSNADIPFGKVHDPATLPFELVILDKGAPLSSRALDGVAAAMLSADMQGISDMADTVKAANVPFVVTIEYTLATRFRILWLEKRQNPLRLLRSGIWLMNHERGIRKAISRADGVQCNGYPAYDSYAPLTGNALLYLDNRMTPKLLADDAEMETRASRLRAGAPLRLIHSGRLEALKGSQDLPGLMQALRDLRVDATLDVYGAGRLVETLQKAFAPFGERVRLHAPVDFETELVPINRNHADIFVSCHRQQDPSCTYLEAMGCGIAVAGYANQMWQRLQATSGAGRVAPLADVTQLARSIAAWDKDREALISDCQRGLDFARQHDFPSEFMKRMEQVRALSAAPLP</sequence>
<dbReference type="Pfam" id="PF13692">
    <property type="entry name" value="Glyco_trans_1_4"/>
    <property type="match status" value="1"/>
</dbReference>
<accession>A0ABW3TH89</accession>
<dbReference type="EC" id="2.4.-.-" evidence="1"/>
<name>A0ABW3TH89_9RHOB</name>
<keyword evidence="2" id="KW-1185">Reference proteome</keyword>
<dbReference type="Proteomes" id="UP001597151">
    <property type="component" value="Unassembled WGS sequence"/>
</dbReference>
<organism evidence="1 2">
    <name type="scientific">Seohaeicola saemankumensis</name>
    <dbReference type="NCBI Taxonomy" id="481181"/>
    <lineage>
        <taxon>Bacteria</taxon>
        <taxon>Pseudomonadati</taxon>
        <taxon>Pseudomonadota</taxon>
        <taxon>Alphaproteobacteria</taxon>
        <taxon>Rhodobacterales</taxon>
        <taxon>Roseobacteraceae</taxon>
        <taxon>Seohaeicola</taxon>
    </lineage>
</organism>
<dbReference type="EMBL" id="JBHTKR010000004">
    <property type="protein sequence ID" value="MFD1195095.1"/>
    <property type="molecule type" value="Genomic_DNA"/>
</dbReference>
<keyword evidence="1" id="KW-0808">Transferase</keyword>
<protein>
    <submittedName>
        <fullName evidence="1">Glycosyltransferase</fullName>
        <ecNumber evidence="1">2.4.-.-</ecNumber>
    </submittedName>
</protein>
<dbReference type="GO" id="GO:0016757">
    <property type="term" value="F:glycosyltransferase activity"/>
    <property type="evidence" value="ECO:0007669"/>
    <property type="project" value="UniProtKB-KW"/>
</dbReference>
<reference evidence="2" key="1">
    <citation type="journal article" date="2019" name="Int. J. Syst. Evol. Microbiol.">
        <title>The Global Catalogue of Microorganisms (GCM) 10K type strain sequencing project: providing services to taxonomists for standard genome sequencing and annotation.</title>
        <authorList>
            <consortium name="The Broad Institute Genomics Platform"/>
            <consortium name="The Broad Institute Genome Sequencing Center for Infectious Disease"/>
            <person name="Wu L."/>
            <person name="Ma J."/>
        </authorList>
    </citation>
    <scope>NUCLEOTIDE SEQUENCE [LARGE SCALE GENOMIC DNA]</scope>
    <source>
        <strain evidence="2">CCUG 55328</strain>
    </source>
</reference>
<proteinExistence type="predicted"/>